<feature type="compositionally biased region" description="Basic residues" evidence="1">
    <location>
        <begin position="1"/>
        <end position="17"/>
    </location>
</feature>
<accession>J3NWD2</accession>
<evidence type="ECO:0000256" key="1">
    <source>
        <dbReference type="SAM" id="MobiDB-lite"/>
    </source>
</evidence>
<keyword evidence="4" id="KW-1185">Reference proteome</keyword>
<reference evidence="3" key="5">
    <citation type="submission" date="2018-04" db="UniProtKB">
        <authorList>
            <consortium name="EnsemblFungi"/>
        </authorList>
    </citation>
    <scope>IDENTIFICATION</scope>
    <source>
        <strain evidence="3">R3-111a-1</strain>
    </source>
</reference>
<reference evidence="2" key="2">
    <citation type="submission" date="2010-07" db="EMBL/GenBank/DDBJ databases">
        <authorList>
            <consortium name="The Broad Institute Genome Sequencing Platform"/>
            <consortium name="Broad Institute Genome Sequencing Center for Infectious Disease"/>
            <person name="Ma L.-J."/>
            <person name="Dead R."/>
            <person name="Young S."/>
            <person name="Zeng Q."/>
            <person name="Koehrsen M."/>
            <person name="Alvarado L."/>
            <person name="Berlin A."/>
            <person name="Chapman S.B."/>
            <person name="Chen Z."/>
            <person name="Freedman E."/>
            <person name="Gellesch M."/>
            <person name="Goldberg J."/>
            <person name="Griggs A."/>
            <person name="Gujja S."/>
            <person name="Heilman E.R."/>
            <person name="Heiman D."/>
            <person name="Hepburn T."/>
            <person name="Howarth C."/>
            <person name="Jen D."/>
            <person name="Larson L."/>
            <person name="Mehta T."/>
            <person name="Neiman D."/>
            <person name="Pearson M."/>
            <person name="Roberts A."/>
            <person name="Saif S."/>
            <person name="Shea T."/>
            <person name="Shenoy N."/>
            <person name="Sisk P."/>
            <person name="Stolte C."/>
            <person name="Sykes S."/>
            <person name="Walk T."/>
            <person name="White J."/>
            <person name="Yandava C."/>
            <person name="Haas B."/>
            <person name="Nusbaum C."/>
            <person name="Birren B."/>
        </authorList>
    </citation>
    <scope>NUCLEOTIDE SEQUENCE</scope>
    <source>
        <strain evidence="2">R3-111a-1</strain>
    </source>
</reference>
<evidence type="ECO:0000313" key="2">
    <source>
        <dbReference type="EMBL" id="EJT75664.1"/>
    </source>
</evidence>
<proteinExistence type="predicted"/>
<dbReference type="RefSeq" id="XP_009221664.1">
    <property type="nucleotide sequence ID" value="XM_009223400.1"/>
</dbReference>
<dbReference type="GeneID" id="20346054"/>
<evidence type="ECO:0000313" key="4">
    <source>
        <dbReference type="Proteomes" id="UP000006039"/>
    </source>
</evidence>
<dbReference type="EMBL" id="GL385397">
    <property type="protein sequence ID" value="EJT75664.1"/>
    <property type="molecule type" value="Genomic_DNA"/>
</dbReference>
<reference evidence="4" key="1">
    <citation type="submission" date="2010-07" db="EMBL/GenBank/DDBJ databases">
        <title>The genome sequence of Gaeumannomyces graminis var. tritici strain R3-111a-1.</title>
        <authorList>
            <consortium name="The Broad Institute Genome Sequencing Platform"/>
            <person name="Ma L.-J."/>
            <person name="Dead R."/>
            <person name="Young S."/>
            <person name="Zeng Q."/>
            <person name="Koehrsen M."/>
            <person name="Alvarado L."/>
            <person name="Berlin A."/>
            <person name="Chapman S.B."/>
            <person name="Chen Z."/>
            <person name="Freedman E."/>
            <person name="Gellesch M."/>
            <person name="Goldberg J."/>
            <person name="Griggs A."/>
            <person name="Gujja S."/>
            <person name="Heilman E.R."/>
            <person name="Heiman D."/>
            <person name="Hepburn T."/>
            <person name="Howarth C."/>
            <person name="Jen D."/>
            <person name="Larson L."/>
            <person name="Mehta T."/>
            <person name="Neiman D."/>
            <person name="Pearson M."/>
            <person name="Roberts A."/>
            <person name="Saif S."/>
            <person name="Shea T."/>
            <person name="Shenoy N."/>
            <person name="Sisk P."/>
            <person name="Stolte C."/>
            <person name="Sykes S."/>
            <person name="Walk T."/>
            <person name="White J."/>
            <person name="Yandava C."/>
            <person name="Haas B."/>
            <person name="Nusbaum C."/>
            <person name="Birren B."/>
        </authorList>
    </citation>
    <scope>NUCLEOTIDE SEQUENCE [LARGE SCALE GENOMIC DNA]</scope>
    <source>
        <strain evidence="4">R3-111a-1</strain>
    </source>
</reference>
<reference evidence="3" key="4">
    <citation type="journal article" date="2015" name="G3 (Bethesda)">
        <title>Genome sequences of three phytopathogenic species of the Magnaporthaceae family of fungi.</title>
        <authorList>
            <person name="Okagaki L.H."/>
            <person name="Nunes C.C."/>
            <person name="Sailsbery J."/>
            <person name="Clay B."/>
            <person name="Brown D."/>
            <person name="John T."/>
            <person name="Oh Y."/>
            <person name="Young N."/>
            <person name="Fitzgerald M."/>
            <person name="Haas B.J."/>
            <person name="Zeng Q."/>
            <person name="Young S."/>
            <person name="Adiconis X."/>
            <person name="Fan L."/>
            <person name="Levin J.Z."/>
            <person name="Mitchell T.K."/>
            <person name="Okubara P.A."/>
            <person name="Farman M.L."/>
            <person name="Kohn L.M."/>
            <person name="Birren B."/>
            <person name="Ma L.-J."/>
            <person name="Dean R.A."/>
        </authorList>
    </citation>
    <scope>NUCLEOTIDE SEQUENCE</scope>
    <source>
        <strain evidence="3">R3-111a-1</strain>
    </source>
</reference>
<sequence>MSAHHHHRTTNKRVWKRGFRDQGLGKNEEDDIGANKKNNERNTAGKKVKGKKKQYMSDAQSIQITVFRVPWQLG</sequence>
<name>J3NWD2_GAET3</name>
<protein>
    <submittedName>
        <fullName evidence="2 3">Uncharacterized protein</fullName>
    </submittedName>
</protein>
<feature type="region of interest" description="Disordered" evidence="1">
    <location>
        <begin position="1"/>
        <end position="55"/>
    </location>
</feature>
<feature type="compositionally biased region" description="Basic residues" evidence="1">
    <location>
        <begin position="44"/>
        <end position="54"/>
    </location>
</feature>
<dbReference type="Proteomes" id="UP000006039">
    <property type="component" value="Unassembled WGS sequence"/>
</dbReference>
<reference evidence="2" key="3">
    <citation type="submission" date="2010-09" db="EMBL/GenBank/DDBJ databases">
        <title>Annotation of Gaeumannomyces graminis var. tritici R3-111a-1.</title>
        <authorList>
            <consortium name="The Broad Institute Genome Sequencing Platform"/>
            <person name="Ma L.-J."/>
            <person name="Dead R."/>
            <person name="Young S.K."/>
            <person name="Zeng Q."/>
            <person name="Gargeya S."/>
            <person name="Fitzgerald M."/>
            <person name="Haas B."/>
            <person name="Abouelleil A."/>
            <person name="Alvarado L."/>
            <person name="Arachchi H.M."/>
            <person name="Berlin A."/>
            <person name="Brown A."/>
            <person name="Chapman S.B."/>
            <person name="Chen Z."/>
            <person name="Dunbar C."/>
            <person name="Freedman E."/>
            <person name="Gearin G."/>
            <person name="Gellesch M."/>
            <person name="Goldberg J."/>
            <person name="Griggs A."/>
            <person name="Gujja S."/>
            <person name="Heiman D."/>
            <person name="Howarth C."/>
            <person name="Larson L."/>
            <person name="Lui A."/>
            <person name="MacDonald P.J.P."/>
            <person name="Mehta T."/>
            <person name="Montmayeur A."/>
            <person name="Murphy C."/>
            <person name="Neiman D."/>
            <person name="Pearson M."/>
            <person name="Priest M."/>
            <person name="Roberts A."/>
            <person name="Saif S."/>
            <person name="Shea T."/>
            <person name="Shenoy N."/>
            <person name="Sisk P."/>
            <person name="Stolte C."/>
            <person name="Sykes S."/>
            <person name="Yandava C."/>
            <person name="Wortman J."/>
            <person name="Nusbaum C."/>
            <person name="Birren B."/>
        </authorList>
    </citation>
    <scope>NUCLEOTIDE SEQUENCE</scope>
    <source>
        <strain evidence="2">R3-111a-1</strain>
    </source>
</reference>
<evidence type="ECO:0000313" key="3">
    <source>
        <dbReference type="EnsemblFungi" id="EJT75664"/>
    </source>
</evidence>
<dbReference type="EnsemblFungi" id="EJT75664">
    <property type="protein sequence ID" value="EJT75664"/>
    <property type="gene ID" value="GGTG_05596"/>
</dbReference>
<dbReference type="AlphaFoldDB" id="J3NWD2"/>
<organism evidence="2">
    <name type="scientific">Gaeumannomyces tritici (strain R3-111a-1)</name>
    <name type="common">Wheat and barley take-all root rot fungus</name>
    <name type="synonym">Gaeumannomyces graminis var. tritici</name>
    <dbReference type="NCBI Taxonomy" id="644352"/>
    <lineage>
        <taxon>Eukaryota</taxon>
        <taxon>Fungi</taxon>
        <taxon>Dikarya</taxon>
        <taxon>Ascomycota</taxon>
        <taxon>Pezizomycotina</taxon>
        <taxon>Sordariomycetes</taxon>
        <taxon>Sordariomycetidae</taxon>
        <taxon>Magnaporthales</taxon>
        <taxon>Magnaporthaceae</taxon>
        <taxon>Gaeumannomyces</taxon>
    </lineage>
</organism>
<dbReference type="VEuPathDB" id="FungiDB:GGTG_05596"/>
<dbReference type="HOGENOM" id="CLU_2687961_0_0_1"/>
<gene>
    <name evidence="3" type="primary">20346054</name>
    <name evidence="2" type="ORF">GGTG_05596</name>
</gene>